<evidence type="ECO:0000259" key="2">
    <source>
        <dbReference type="Pfam" id="PF01970"/>
    </source>
</evidence>
<organism evidence="3 4">
    <name type="scientific">Symbiopectobacterium purcellii</name>
    <dbReference type="NCBI Taxonomy" id="2871826"/>
    <lineage>
        <taxon>Bacteria</taxon>
        <taxon>Pseudomonadati</taxon>
        <taxon>Pseudomonadota</taxon>
        <taxon>Gammaproteobacteria</taxon>
        <taxon>Enterobacterales</taxon>
        <taxon>Enterobacteriaceae</taxon>
    </lineage>
</organism>
<feature type="transmembrane region" description="Helical" evidence="1">
    <location>
        <begin position="356"/>
        <end position="380"/>
    </location>
</feature>
<feature type="transmembrane region" description="Helical" evidence="1">
    <location>
        <begin position="320"/>
        <end position="344"/>
    </location>
</feature>
<feature type="transmembrane region" description="Helical" evidence="1">
    <location>
        <begin position="415"/>
        <end position="444"/>
    </location>
</feature>
<keyword evidence="1" id="KW-1133">Transmembrane helix</keyword>
<name>A0ABX9ARM4_9ENTR</name>
<dbReference type="PANTHER" id="PTHR35342">
    <property type="entry name" value="TRICARBOXYLIC TRANSPORT PROTEIN"/>
    <property type="match status" value="1"/>
</dbReference>
<feature type="domain" description="DUF112" evidence="2">
    <location>
        <begin position="22"/>
        <end position="440"/>
    </location>
</feature>
<keyword evidence="1" id="KW-0472">Membrane</keyword>
<proteinExistence type="predicted"/>
<keyword evidence="4" id="KW-1185">Reference proteome</keyword>
<dbReference type="InterPro" id="IPR002823">
    <property type="entry name" value="DUF112_TM"/>
</dbReference>
<dbReference type="RefSeq" id="WP_222159177.1">
    <property type="nucleotide sequence ID" value="NZ_CP081864.1"/>
</dbReference>
<dbReference type="Pfam" id="PF01970">
    <property type="entry name" value="TctA"/>
    <property type="match status" value="1"/>
</dbReference>
<evidence type="ECO:0000256" key="1">
    <source>
        <dbReference type="SAM" id="Phobius"/>
    </source>
</evidence>
<evidence type="ECO:0000313" key="3">
    <source>
        <dbReference type="EMBL" id="QZN96114.1"/>
    </source>
</evidence>
<accession>A0ABX9ARM4</accession>
<feature type="transmembrane region" description="Helical" evidence="1">
    <location>
        <begin position="146"/>
        <end position="164"/>
    </location>
</feature>
<keyword evidence="1" id="KW-0812">Transmembrane</keyword>
<gene>
    <name evidence="3" type="ORF">K6K13_01060</name>
</gene>
<dbReference type="Proteomes" id="UP000825886">
    <property type="component" value="Chromosome"/>
</dbReference>
<dbReference type="EMBL" id="CP081864">
    <property type="protein sequence ID" value="QZN96114.1"/>
    <property type="molecule type" value="Genomic_DNA"/>
</dbReference>
<evidence type="ECO:0000313" key="4">
    <source>
        <dbReference type="Proteomes" id="UP000825886"/>
    </source>
</evidence>
<reference evidence="3 4" key="1">
    <citation type="submission" date="2021-08" db="EMBL/GenBank/DDBJ databases">
        <title>Culture and genomic analysis of Symbiopectobacterium purcellii sp. nov. gen. nov., isolated from the leafhopper Empoasca decipiens.</title>
        <authorList>
            <person name="Nadal-Jimenez P."/>
            <person name="Siozios S."/>
            <person name="Halliday N."/>
            <person name="Camara M."/>
            <person name="Hurst G.D.D."/>
        </authorList>
    </citation>
    <scope>NUCLEOTIDE SEQUENCE [LARGE SCALE GENOMIC DNA]</scope>
    <source>
        <strain evidence="3 4">SyEd1</strain>
    </source>
</reference>
<feature type="transmembrane region" description="Helical" evidence="1">
    <location>
        <begin position="465"/>
        <end position="491"/>
    </location>
</feature>
<feature type="transmembrane region" description="Helical" evidence="1">
    <location>
        <begin position="111"/>
        <end position="134"/>
    </location>
</feature>
<protein>
    <submittedName>
        <fullName evidence="3">Tripartite tricarboxylate transporter permease</fullName>
    </submittedName>
</protein>
<feature type="transmembrane region" description="Helical" evidence="1">
    <location>
        <begin position="392"/>
        <end position="409"/>
    </location>
</feature>
<dbReference type="PANTHER" id="PTHR35342:SF5">
    <property type="entry name" value="TRICARBOXYLIC TRANSPORT PROTEIN"/>
    <property type="match status" value="1"/>
</dbReference>
<feature type="transmembrane region" description="Helical" evidence="1">
    <location>
        <begin position="47"/>
        <end position="71"/>
    </location>
</feature>
<sequence length="501" mass="52877">MIPDVWQGLFHGLSIALLPNNLFYCFCGALFGTLVGVLPGVGPLVTIALLLPFTFTLEPTSALIMLAGIYYGAQYGGSTTSILLNMPGETSSVITCLDGHAMAKQGRAGPALAIAALGSFFAGTLATFVIGFFSPSLASMAIRFGPADYFSLLVLGLIGAVVLAQGSLLKAITMVVVGLLLGLVGTDINSGELRFTFGIPELADGIDFVPLAMGVFGIGEIIRVLVQQEKSGGTVIEHGKLMPSAQDIRQASPAVLRGSLLGSVLRLLPGGGAALASFAAYTVEKKLAKDPSRFGKGAIEGVAAPESANNAAAQTSFIPLLTLGLPSNAIMALMVGAMMIHGINPGPRIMQSEPDLFWGMVASMWVGNAMLLVLNLPMVGVWVRLLKIPYRLFYRAIVLFSCVGIYSVSNNPFDLFLAALFALLGYTLAMLRFELAPLLLGFILGPMMEENLRRALIISRGDFGIFVHEPISLGLLIASGLLLLITLAPMVRLGRDKIFVE</sequence>
<feature type="transmembrane region" description="Helical" evidence="1">
    <location>
        <begin position="21"/>
        <end position="41"/>
    </location>
</feature>